<proteinExistence type="inferred from homology"/>
<dbReference type="Proteomes" id="UP000092993">
    <property type="component" value="Unassembled WGS sequence"/>
</dbReference>
<evidence type="ECO:0000256" key="5">
    <source>
        <dbReference type="ARBA" id="ARBA00022737"/>
    </source>
</evidence>
<dbReference type="EMBL" id="LUGG01000011">
    <property type="protein sequence ID" value="OBZ71704.1"/>
    <property type="molecule type" value="Genomic_DNA"/>
</dbReference>
<evidence type="ECO:0000256" key="11">
    <source>
        <dbReference type="SAM" id="MobiDB-lite"/>
    </source>
</evidence>
<dbReference type="SUPFAM" id="SSF103506">
    <property type="entry name" value="Mitochondrial carrier"/>
    <property type="match status" value="1"/>
</dbReference>
<evidence type="ECO:0000256" key="1">
    <source>
        <dbReference type="ARBA" id="ARBA00004448"/>
    </source>
</evidence>
<comment type="similarity">
    <text evidence="2">Belongs to the mitochondrial carrier (TC 2.A.29) family.</text>
</comment>
<keyword evidence="3" id="KW-0813">Transport</keyword>
<keyword evidence="8" id="KW-0496">Mitochondrion</keyword>
<dbReference type="PANTHER" id="PTHR45671">
    <property type="entry name" value="SOLUTE CARRIER FAMILY 25 (MITOCHONDRIAL CARRIER PHOSPHATE CARRIER), MEMBER 3, LIKE-RELATED-RELATED"/>
    <property type="match status" value="1"/>
</dbReference>
<dbReference type="STRING" id="5627.A0A1C7M9L6"/>
<dbReference type="GO" id="GO:1990547">
    <property type="term" value="P:mitochondrial phosphate ion transmembrane transport"/>
    <property type="evidence" value="ECO:0007669"/>
    <property type="project" value="InterPro"/>
</dbReference>
<dbReference type="PANTHER" id="PTHR45671:SF15">
    <property type="entry name" value="MIR1-PHOSPHATE TRANSPORTER OF THE MITOCHONDRIAL CARRIER (MCF) FAMILY"/>
    <property type="match status" value="1"/>
</dbReference>
<evidence type="ECO:0000313" key="12">
    <source>
        <dbReference type="EMBL" id="OBZ71704.1"/>
    </source>
</evidence>
<keyword evidence="7" id="KW-1133">Transmembrane helix</keyword>
<keyword evidence="9 10" id="KW-0472">Membrane</keyword>
<feature type="region of interest" description="Disordered" evidence="11">
    <location>
        <begin position="79"/>
        <end position="111"/>
    </location>
</feature>
<keyword evidence="5" id="KW-0677">Repeat</keyword>
<dbReference type="AlphaFoldDB" id="A0A1C7M9L6"/>
<name>A0A1C7M9L6_GRIFR</name>
<reference evidence="12 13" key="1">
    <citation type="submission" date="2016-03" db="EMBL/GenBank/DDBJ databases">
        <title>Whole genome sequencing of Grifola frondosa 9006-11.</title>
        <authorList>
            <person name="Min B."/>
            <person name="Park H."/>
            <person name="Kim J.-G."/>
            <person name="Cho H."/>
            <person name="Oh Y.-L."/>
            <person name="Kong W.-S."/>
            <person name="Choi I.-G."/>
        </authorList>
    </citation>
    <scope>NUCLEOTIDE SEQUENCE [LARGE SCALE GENOMIC DNA]</scope>
    <source>
        <strain evidence="12 13">9006-11</strain>
    </source>
</reference>
<comment type="subcellular location">
    <subcellularLocation>
        <location evidence="1">Mitochondrion inner membrane</location>
        <topology evidence="1">Multi-pass membrane protein</topology>
    </subcellularLocation>
</comment>
<dbReference type="GO" id="GO:0005315">
    <property type="term" value="F:phosphate transmembrane transporter activity"/>
    <property type="evidence" value="ECO:0007669"/>
    <property type="project" value="InterPro"/>
</dbReference>
<accession>A0A1C7M9L6</accession>
<dbReference type="GO" id="GO:0005743">
    <property type="term" value="C:mitochondrial inner membrane"/>
    <property type="evidence" value="ECO:0007669"/>
    <property type="project" value="UniProtKB-SubCell"/>
</dbReference>
<comment type="caution">
    <text evidence="12">The sequence shown here is derived from an EMBL/GenBank/DDBJ whole genome shotgun (WGS) entry which is preliminary data.</text>
</comment>
<evidence type="ECO:0000256" key="8">
    <source>
        <dbReference type="ARBA" id="ARBA00023128"/>
    </source>
</evidence>
<feature type="compositionally biased region" description="Polar residues" evidence="11">
    <location>
        <begin position="1"/>
        <end position="12"/>
    </location>
</feature>
<protein>
    <submittedName>
        <fullName evidence="12">Mitochondrial phosphate carrier protein</fullName>
    </submittedName>
</protein>
<evidence type="ECO:0000256" key="4">
    <source>
        <dbReference type="ARBA" id="ARBA00022692"/>
    </source>
</evidence>
<dbReference type="Gene3D" id="1.50.40.10">
    <property type="entry name" value="Mitochondrial carrier domain"/>
    <property type="match status" value="1"/>
</dbReference>
<organism evidence="12 13">
    <name type="scientific">Grifola frondosa</name>
    <name type="common">Maitake</name>
    <name type="synonym">Polyporus frondosus</name>
    <dbReference type="NCBI Taxonomy" id="5627"/>
    <lineage>
        <taxon>Eukaryota</taxon>
        <taxon>Fungi</taxon>
        <taxon>Dikarya</taxon>
        <taxon>Basidiomycota</taxon>
        <taxon>Agaricomycotina</taxon>
        <taxon>Agaricomycetes</taxon>
        <taxon>Polyporales</taxon>
        <taxon>Grifolaceae</taxon>
        <taxon>Grifola</taxon>
    </lineage>
</organism>
<evidence type="ECO:0000256" key="6">
    <source>
        <dbReference type="ARBA" id="ARBA00022792"/>
    </source>
</evidence>
<evidence type="ECO:0000256" key="7">
    <source>
        <dbReference type="ARBA" id="ARBA00022989"/>
    </source>
</evidence>
<evidence type="ECO:0000313" key="13">
    <source>
        <dbReference type="Proteomes" id="UP000092993"/>
    </source>
</evidence>
<evidence type="ECO:0000256" key="10">
    <source>
        <dbReference type="PROSITE-ProRule" id="PRU00282"/>
    </source>
</evidence>
<dbReference type="InterPro" id="IPR018108">
    <property type="entry name" value="MCP_transmembrane"/>
</dbReference>
<keyword evidence="4 10" id="KW-0812">Transmembrane</keyword>
<dbReference type="InterPro" id="IPR044677">
    <property type="entry name" value="SLC25A3/Pic2/Mir1-like"/>
</dbReference>
<dbReference type="PROSITE" id="PS50920">
    <property type="entry name" value="SOLCAR"/>
    <property type="match status" value="2"/>
</dbReference>
<feature type="repeat" description="Solcar" evidence="10">
    <location>
        <begin position="512"/>
        <end position="596"/>
    </location>
</feature>
<evidence type="ECO:0000256" key="2">
    <source>
        <dbReference type="ARBA" id="ARBA00006375"/>
    </source>
</evidence>
<feature type="compositionally biased region" description="Acidic residues" evidence="11">
    <location>
        <begin position="250"/>
        <end position="259"/>
    </location>
</feature>
<dbReference type="OrthoDB" id="427452at2759"/>
<keyword evidence="13" id="KW-1185">Reference proteome</keyword>
<keyword evidence="6" id="KW-0999">Mitochondrion inner membrane</keyword>
<feature type="region of interest" description="Disordered" evidence="11">
    <location>
        <begin position="242"/>
        <end position="269"/>
    </location>
</feature>
<evidence type="ECO:0000256" key="9">
    <source>
        <dbReference type="ARBA" id="ARBA00023136"/>
    </source>
</evidence>
<dbReference type="Pfam" id="PF00153">
    <property type="entry name" value="Mito_carr"/>
    <property type="match status" value="2"/>
</dbReference>
<feature type="compositionally biased region" description="Basic residues" evidence="11">
    <location>
        <begin position="13"/>
        <end position="28"/>
    </location>
</feature>
<dbReference type="InterPro" id="IPR023395">
    <property type="entry name" value="MCP_dom_sf"/>
</dbReference>
<feature type="compositionally biased region" description="Basic and acidic residues" evidence="11">
    <location>
        <begin position="260"/>
        <end position="269"/>
    </location>
</feature>
<gene>
    <name evidence="12" type="primary">MIR1</name>
    <name evidence="12" type="ORF">A0H81_08758</name>
</gene>
<feature type="region of interest" description="Disordered" evidence="11">
    <location>
        <begin position="1"/>
        <end position="29"/>
    </location>
</feature>
<evidence type="ECO:0000256" key="3">
    <source>
        <dbReference type="ARBA" id="ARBA00022448"/>
    </source>
</evidence>
<sequence length="975" mass="108244">MWIPEQPTNLQQHRSRHTYQPYRPHRPYKQLITPSQKPRAQHAPHFLPHTPPIHPRTSFGHSSPFIRRPSDADLPMAHSEVQPRVSPPHFSSIGADRHQDGGASEESPPPLTWRTAAADAIAGIHYTLEAFPSSPYILRGPPFSREPVDVEAGERIVLIEEVGEHAVRVRVVRTGMVGLVPAWNVEGALERLARINMAFNEATTCPAESRVRARRRSESDVERLDIAHVHARCLPTAARFHINNGSSSSSDDESEDEYDADPHVPPRRRTEPAVFEAEPTMMEVAAPVRPSKSVVFKESARRVVFRYPSEALVDAYCGPDEEGEEEGDDEWWWQGWEEQHGDENAEAYEFDVGMDAKAKRQSREVSDVELEVTAEFLSGLRKASATSKEPFVVPQFTSKDYSSFFLAGAQRRTFIPLNAADRCFYACLQEHYVAPIDVVKTRIQIDPALARHSLLSGTRYIVAQEGPAALLTGFGPTAVGYLAQGGAKFAGYEFWKKQFVQIAGDQEAAVAHRTAIYLGASSVAEFFADILLTPLEATRIRLVSQRHYASGLLSGFARLAREEGVRGLYAGFLPILCKQIPYAIGQFTVNEFCHELAFRNMSEETRRTLTPGSKFGISLGSGIIAGFAAAILTGGTLLSQINKGHGPQGSMAYRLRVLAQQAGVRGLFVGLGPRMVMTAGLVSGQFLLYGAIKDERDHGVRGAVVRARDHLTYASSLFLVVSSGCDLRRLQTRKCHARVSHHVIASIVFVVAPQLLATRSFEHSSLMPRPKAAQTWVPNAEEQRTIDKIADYALIAERCLAHVRTVDPLIAEPLWIAIKAEWAKDPAKYPSVIGPLPNETDKATWKKFGGKSFSTKVEEICRKEPHTTSDYINAYFAVTSGLQGISRLELWQHPFSGEFYYRANLIVQKADQAAVNAILEQENKAQTPLRMEYTVVDCGSSARKGQWVTIQEGSSGPQRDISVDEMVDMLKRRIE</sequence>
<feature type="repeat" description="Solcar" evidence="10">
    <location>
        <begin position="413"/>
        <end position="498"/>
    </location>
</feature>